<feature type="modified residue" description="4-aspartylphosphate" evidence="2">
    <location>
        <position position="54"/>
    </location>
</feature>
<dbReference type="Pfam" id="PF00072">
    <property type="entry name" value="Response_reg"/>
    <property type="match status" value="1"/>
</dbReference>
<evidence type="ECO:0000259" key="3">
    <source>
        <dbReference type="PROSITE" id="PS50110"/>
    </source>
</evidence>
<dbReference type="InterPro" id="IPR050595">
    <property type="entry name" value="Bact_response_regulator"/>
</dbReference>
<evidence type="ECO:0000256" key="1">
    <source>
        <dbReference type="ARBA" id="ARBA00022553"/>
    </source>
</evidence>
<evidence type="ECO:0000313" key="4">
    <source>
        <dbReference type="EMBL" id="RJP24424.1"/>
    </source>
</evidence>
<dbReference type="GO" id="GO:0000160">
    <property type="term" value="P:phosphorelay signal transduction system"/>
    <property type="evidence" value="ECO:0007669"/>
    <property type="project" value="InterPro"/>
</dbReference>
<dbReference type="PANTHER" id="PTHR44591:SF3">
    <property type="entry name" value="RESPONSE REGULATORY DOMAIN-CONTAINING PROTEIN"/>
    <property type="match status" value="1"/>
</dbReference>
<evidence type="ECO:0000313" key="5">
    <source>
        <dbReference type="Proteomes" id="UP000265882"/>
    </source>
</evidence>
<dbReference type="AlphaFoldDB" id="A0A3A4P8X4"/>
<dbReference type="Proteomes" id="UP000265882">
    <property type="component" value="Unassembled WGS sequence"/>
</dbReference>
<dbReference type="CDD" id="cd00156">
    <property type="entry name" value="REC"/>
    <property type="match status" value="1"/>
</dbReference>
<gene>
    <name evidence="4" type="ORF">C4520_04130</name>
</gene>
<comment type="caution">
    <text evidence="4">The sequence shown here is derived from an EMBL/GenBank/DDBJ whole genome shotgun (WGS) entry which is preliminary data.</text>
</comment>
<proteinExistence type="predicted"/>
<dbReference type="InterPro" id="IPR011006">
    <property type="entry name" value="CheY-like_superfamily"/>
</dbReference>
<dbReference type="SUPFAM" id="SSF52172">
    <property type="entry name" value="CheY-like"/>
    <property type="match status" value="1"/>
</dbReference>
<dbReference type="EMBL" id="QZKU01000035">
    <property type="protein sequence ID" value="RJP24424.1"/>
    <property type="molecule type" value="Genomic_DNA"/>
</dbReference>
<dbReference type="PROSITE" id="PS50110">
    <property type="entry name" value="RESPONSE_REGULATORY"/>
    <property type="match status" value="1"/>
</dbReference>
<protein>
    <submittedName>
        <fullName evidence="4">Response regulator</fullName>
    </submittedName>
</protein>
<accession>A0A3A4P8X4</accession>
<keyword evidence="1 2" id="KW-0597">Phosphoprotein</keyword>
<dbReference type="PANTHER" id="PTHR44591">
    <property type="entry name" value="STRESS RESPONSE REGULATOR PROTEIN 1"/>
    <property type="match status" value="1"/>
</dbReference>
<dbReference type="SMART" id="SM00448">
    <property type="entry name" value="REC"/>
    <property type="match status" value="1"/>
</dbReference>
<organism evidence="4 5">
    <name type="scientific">Abyssobacteria bacterium (strain SURF_5)</name>
    <dbReference type="NCBI Taxonomy" id="2093360"/>
    <lineage>
        <taxon>Bacteria</taxon>
        <taxon>Pseudomonadati</taxon>
        <taxon>Candidatus Hydrogenedentota</taxon>
        <taxon>Candidatus Abyssobacteria</taxon>
    </lineage>
</organism>
<sequence>MAGKKIAIIDDEPDVVIYLTSALQDNGFEVCSAPNATEGFALIRSQRPDLVCLDILMPEETGFSLYRKIRDDSSLKDMRVVIISGLNIKQEMPRILSGRNGDAAAVEPDFFIEKPIDLPLFIHTVRRLTGAGEAA</sequence>
<evidence type="ECO:0000256" key="2">
    <source>
        <dbReference type="PROSITE-ProRule" id="PRU00169"/>
    </source>
</evidence>
<feature type="domain" description="Response regulatory" evidence="3">
    <location>
        <begin position="5"/>
        <end position="129"/>
    </location>
</feature>
<reference evidence="4 5" key="1">
    <citation type="journal article" date="2017" name="ISME J.">
        <title>Energy and carbon metabolisms in a deep terrestrial subsurface fluid microbial community.</title>
        <authorList>
            <person name="Momper L."/>
            <person name="Jungbluth S.P."/>
            <person name="Lee M.D."/>
            <person name="Amend J.P."/>
        </authorList>
    </citation>
    <scope>NUCLEOTIDE SEQUENCE [LARGE SCALE GENOMIC DNA]</scope>
    <source>
        <strain evidence="4">SURF_5</strain>
    </source>
</reference>
<dbReference type="Gene3D" id="3.40.50.2300">
    <property type="match status" value="1"/>
</dbReference>
<dbReference type="InterPro" id="IPR001789">
    <property type="entry name" value="Sig_transdc_resp-reg_receiver"/>
</dbReference>
<name>A0A3A4P8X4_ABYX5</name>